<reference evidence="2" key="1">
    <citation type="submission" date="2014-09" db="EMBL/GenBank/DDBJ databases">
        <authorList>
            <person name="Sharma Rahul"/>
            <person name="Thines Marco"/>
        </authorList>
    </citation>
    <scope>NUCLEOTIDE SEQUENCE [LARGE SCALE GENOMIC DNA]</scope>
</reference>
<evidence type="ECO:0000313" key="1">
    <source>
        <dbReference type="EMBL" id="CEG44038.1"/>
    </source>
</evidence>
<proteinExistence type="predicted"/>
<protein>
    <submittedName>
        <fullName evidence="1">Uncharacterized protein</fullName>
    </submittedName>
</protein>
<dbReference type="AlphaFoldDB" id="A0A0P1AR15"/>
<dbReference type="GeneID" id="36409363"/>
<evidence type="ECO:0000313" key="2">
    <source>
        <dbReference type="Proteomes" id="UP000054928"/>
    </source>
</evidence>
<accession>A0A0P1AR15</accession>
<sequence length="78" mass="8918">MSGEENKVSDKVAVAAPYHACDFEVGNHDRARYAYGWFCGSYTRSLCYYYSNPGLARFDRILFASVLILPLPMFEPRL</sequence>
<name>A0A0P1AR15_PLAHL</name>
<dbReference type="EMBL" id="CCYD01000810">
    <property type="protein sequence ID" value="CEG44038.1"/>
    <property type="molecule type" value="Genomic_DNA"/>
</dbReference>
<dbReference type="Proteomes" id="UP000054928">
    <property type="component" value="Unassembled WGS sequence"/>
</dbReference>
<dbReference type="RefSeq" id="XP_024580407.1">
    <property type="nucleotide sequence ID" value="XM_024730096.1"/>
</dbReference>
<keyword evidence="2" id="KW-1185">Reference proteome</keyword>
<organism evidence="1 2">
    <name type="scientific">Plasmopara halstedii</name>
    <name type="common">Downy mildew of sunflower</name>
    <dbReference type="NCBI Taxonomy" id="4781"/>
    <lineage>
        <taxon>Eukaryota</taxon>
        <taxon>Sar</taxon>
        <taxon>Stramenopiles</taxon>
        <taxon>Oomycota</taxon>
        <taxon>Peronosporomycetes</taxon>
        <taxon>Peronosporales</taxon>
        <taxon>Peronosporaceae</taxon>
        <taxon>Plasmopara</taxon>
    </lineage>
</organism>